<proteinExistence type="predicted"/>
<organism evidence="1 2">
    <name type="scientific">Brachyspira catarrhinii</name>
    <dbReference type="NCBI Taxonomy" id="2528966"/>
    <lineage>
        <taxon>Bacteria</taxon>
        <taxon>Pseudomonadati</taxon>
        <taxon>Spirochaetota</taxon>
        <taxon>Spirochaetia</taxon>
        <taxon>Brachyspirales</taxon>
        <taxon>Brachyspiraceae</taxon>
        <taxon>Brachyspira</taxon>
    </lineage>
</organism>
<accession>A0ABY2TNN9</accession>
<dbReference type="Proteomes" id="UP000310168">
    <property type="component" value="Unassembled WGS sequence"/>
</dbReference>
<gene>
    <name evidence="1" type="ORF">EZH24_10075</name>
</gene>
<sequence>MNILKTKKLFTYMVVGALVMALFISCKSNEDPNSGDTKEERTFSYYAGDWWGDPERSGTEIKFITINTDGSFILIPAEGMQVPSSAITKKSDTNYSATATMDGVSGELIFTFSSDTQGTFEQIGRGVSASMPITKK</sequence>
<dbReference type="PROSITE" id="PS51257">
    <property type="entry name" value="PROKAR_LIPOPROTEIN"/>
    <property type="match status" value="1"/>
</dbReference>
<reference evidence="1 2" key="1">
    <citation type="journal article" date="2019" name="Anaerobe">
        <title>Brachyspira catarrhinii sp. nov., an anaerobic intestinal spirochaete isolated from vervet monkeys may have been misidentified as Brachyspira aalborgi in previous studies.</title>
        <authorList>
            <person name="Phillips N.D."/>
            <person name="La T."/>
            <person name="Hampson D.J."/>
        </authorList>
    </citation>
    <scope>NUCLEOTIDE SEQUENCE [LARGE SCALE GENOMIC DNA]</scope>
    <source>
        <strain evidence="1 2">Z12</strain>
    </source>
</reference>
<evidence type="ECO:0008006" key="3">
    <source>
        <dbReference type="Google" id="ProtNLM"/>
    </source>
</evidence>
<protein>
    <recommendedName>
        <fullName evidence="3">Lipoprotein</fullName>
    </recommendedName>
</protein>
<name>A0ABY2TNN9_9SPIR</name>
<keyword evidence="2" id="KW-1185">Reference proteome</keyword>
<dbReference type="EMBL" id="SJDU01000328">
    <property type="protein sequence ID" value="TKZ31074.1"/>
    <property type="molecule type" value="Genomic_DNA"/>
</dbReference>
<comment type="caution">
    <text evidence="1">The sequence shown here is derived from an EMBL/GenBank/DDBJ whole genome shotgun (WGS) entry which is preliminary data.</text>
</comment>
<evidence type="ECO:0000313" key="2">
    <source>
        <dbReference type="Proteomes" id="UP000310168"/>
    </source>
</evidence>
<evidence type="ECO:0000313" key="1">
    <source>
        <dbReference type="EMBL" id="TKZ31074.1"/>
    </source>
</evidence>
<dbReference type="RefSeq" id="WP_137999009.1">
    <property type="nucleotide sequence ID" value="NZ_SJDU01000328.1"/>
</dbReference>